<dbReference type="InterPro" id="IPR000999">
    <property type="entry name" value="RNase_III_dom"/>
</dbReference>
<dbReference type="PROSITE" id="PS50142">
    <property type="entry name" value="RNASE_3_2"/>
    <property type="match status" value="1"/>
</dbReference>
<comment type="caution">
    <text evidence="3">The sequence shown here is derived from an EMBL/GenBank/DDBJ whole genome shotgun (WGS) entry which is preliminary data.</text>
</comment>
<dbReference type="Pfam" id="PF00636">
    <property type="entry name" value="Ribonuclease_3"/>
    <property type="match status" value="1"/>
</dbReference>
<gene>
    <name evidence="3" type="ORF">ACHHYP_14550</name>
</gene>
<evidence type="ECO:0000313" key="3">
    <source>
        <dbReference type="EMBL" id="OQR83580.1"/>
    </source>
</evidence>
<dbReference type="SUPFAM" id="SSF69065">
    <property type="entry name" value="RNase III domain-like"/>
    <property type="match status" value="1"/>
</dbReference>
<dbReference type="GO" id="GO:0004525">
    <property type="term" value="F:ribonuclease III activity"/>
    <property type="evidence" value="ECO:0007669"/>
    <property type="project" value="InterPro"/>
</dbReference>
<evidence type="ECO:0000259" key="2">
    <source>
        <dbReference type="PROSITE" id="PS50142"/>
    </source>
</evidence>
<dbReference type="SMART" id="SM00535">
    <property type="entry name" value="RIBOc"/>
    <property type="match status" value="1"/>
</dbReference>
<name>A0A1V9YCX5_ACHHY</name>
<dbReference type="OrthoDB" id="67027at2759"/>
<evidence type="ECO:0000256" key="1">
    <source>
        <dbReference type="ARBA" id="ARBA00022801"/>
    </source>
</evidence>
<dbReference type="Gene3D" id="1.10.1520.10">
    <property type="entry name" value="Ribonuclease III domain"/>
    <property type="match status" value="1"/>
</dbReference>
<dbReference type="InterPro" id="IPR036389">
    <property type="entry name" value="RNase_III_sf"/>
</dbReference>
<sequence>MHQAEVRAALYRIDHLSPGHLGLLATCQRPPASILGLAEAGVHLELLNAAMVVAPKALASYRLFTAYAIHQVFVDVPFEQADGATAIVPLTPTGSIDEALISCCLQTREEKPALAPPMVVIYEDVPYIVDSVATDMTPRTPLAQSVGKTYADCAPSGIHLDMNQQLWRAKQARSKPSAHTRSPTIKKRTYVHLIPQLCIGHPLPYAIWVEIKRTPSVLYRWYRATVDASFQARWQWQHSVSLALTAPSALEGANHDRLAFLGDAVLKLVITVDTLQNTGWVVPETAKSHRLRRLQNSHLASMAQDLGLAAYVDVTGFRDSWCMALTTPPPCPNLSERMLATVVEALLGAAYEADGVEGSMTLARFLGLVAGSAIDLNLNSLEPPSVPSEATWCLDHLNWTFRDMAAEAWVRAVVVDDVEMPARDGLRLLGEAVQYLALAVSLYTAGLEPSDMTRVRHGVTRQTIAGLVLNRGLDVHRKARTMSHLVALGLSWEAVVGVIAVDGGIPAAMQFATAFTASLVTPLLPPAPSARKPVQ</sequence>
<dbReference type="AlphaFoldDB" id="A0A1V9YCX5"/>
<dbReference type="PANTHER" id="PTHR14950">
    <property type="entry name" value="DICER-RELATED"/>
    <property type="match status" value="1"/>
</dbReference>
<proteinExistence type="predicted"/>
<dbReference type="CDD" id="cd00593">
    <property type="entry name" value="RIBOc"/>
    <property type="match status" value="1"/>
</dbReference>
<accession>A0A1V9YCX5</accession>
<dbReference type="STRING" id="1202772.A0A1V9YCX5"/>
<dbReference type="EMBL" id="JNBR01002134">
    <property type="protein sequence ID" value="OQR83580.1"/>
    <property type="molecule type" value="Genomic_DNA"/>
</dbReference>
<keyword evidence="1" id="KW-0378">Hydrolase</keyword>
<feature type="domain" description="RNase III" evidence="2">
    <location>
        <begin position="243"/>
        <end position="355"/>
    </location>
</feature>
<reference evidence="3 4" key="1">
    <citation type="journal article" date="2014" name="Genome Biol. Evol.">
        <title>The secreted proteins of Achlya hypogyna and Thraustotheca clavata identify the ancestral oomycete secretome and reveal gene acquisitions by horizontal gene transfer.</title>
        <authorList>
            <person name="Misner I."/>
            <person name="Blouin N."/>
            <person name="Leonard G."/>
            <person name="Richards T.A."/>
            <person name="Lane C.E."/>
        </authorList>
    </citation>
    <scope>NUCLEOTIDE SEQUENCE [LARGE SCALE GENOMIC DNA]</scope>
    <source>
        <strain evidence="3 4">ATCC 48635</strain>
    </source>
</reference>
<organism evidence="3 4">
    <name type="scientific">Achlya hypogyna</name>
    <name type="common">Oomycete</name>
    <name type="synonym">Protoachlya hypogyna</name>
    <dbReference type="NCBI Taxonomy" id="1202772"/>
    <lineage>
        <taxon>Eukaryota</taxon>
        <taxon>Sar</taxon>
        <taxon>Stramenopiles</taxon>
        <taxon>Oomycota</taxon>
        <taxon>Saprolegniomycetes</taxon>
        <taxon>Saprolegniales</taxon>
        <taxon>Achlyaceae</taxon>
        <taxon>Achlya</taxon>
    </lineage>
</organism>
<protein>
    <recommendedName>
        <fullName evidence="2">RNase III domain-containing protein</fullName>
    </recommendedName>
</protein>
<keyword evidence="4" id="KW-1185">Reference proteome</keyword>
<dbReference type="GO" id="GO:0006396">
    <property type="term" value="P:RNA processing"/>
    <property type="evidence" value="ECO:0007669"/>
    <property type="project" value="InterPro"/>
</dbReference>
<dbReference type="Proteomes" id="UP000243579">
    <property type="component" value="Unassembled WGS sequence"/>
</dbReference>
<evidence type="ECO:0000313" key="4">
    <source>
        <dbReference type="Proteomes" id="UP000243579"/>
    </source>
</evidence>